<protein>
    <submittedName>
        <fullName evidence="2">Phosphodiester glycosidase family protein</fullName>
    </submittedName>
</protein>
<evidence type="ECO:0000313" key="2">
    <source>
        <dbReference type="EMBL" id="MBH8573727.1"/>
    </source>
</evidence>
<reference evidence="2 3" key="1">
    <citation type="journal article" date="2021" name="Int. J. Syst. Evol. Microbiol.">
        <title>Amazonocrinis nigriterrae gen. nov., sp. nov., Atlanticothrix silvestris gen. nov., sp. nov. and Dendronalium phyllosphericum gen. nov., sp. nov., nostocacean cyanobacteria from Brazilian environments.</title>
        <authorList>
            <person name="Alvarenga D.O."/>
            <person name="Andreote A.P.D."/>
            <person name="Branco L.H.Z."/>
            <person name="Delbaje E."/>
            <person name="Cruz R.B."/>
            <person name="Varani A.M."/>
            <person name="Fiore M.F."/>
        </authorList>
    </citation>
    <scope>NUCLEOTIDE SEQUENCE [LARGE SCALE GENOMIC DNA]</scope>
    <source>
        <strain evidence="2 3">CENA369</strain>
    </source>
</reference>
<dbReference type="EMBL" id="JAECZA010000041">
    <property type="protein sequence ID" value="MBH8573727.1"/>
    <property type="molecule type" value="Genomic_DNA"/>
</dbReference>
<keyword evidence="2" id="KW-0378">Hydrolase</keyword>
<proteinExistence type="predicted"/>
<dbReference type="PANTHER" id="PTHR40446:SF2">
    <property type="entry name" value="N-ACETYLGLUCOSAMINE-1-PHOSPHODIESTER ALPHA-N-ACETYLGLUCOSAMINIDASE"/>
    <property type="match status" value="1"/>
</dbReference>
<dbReference type="RefSeq" id="WP_214432542.1">
    <property type="nucleotide sequence ID" value="NZ_CAWPUQ010000231.1"/>
</dbReference>
<evidence type="ECO:0000259" key="1">
    <source>
        <dbReference type="Pfam" id="PF09992"/>
    </source>
</evidence>
<dbReference type="GO" id="GO:0016798">
    <property type="term" value="F:hydrolase activity, acting on glycosyl bonds"/>
    <property type="evidence" value="ECO:0007669"/>
    <property type="project" value="UniProtKB-KW"/>
</dbReference>
<dbReference type="InterPro" id="IPR018711">
    <property type="entry name" value="NAGPA"/>
</dbReference>
<keyword evidence="2" id="KW-0326">Glycosidase</keyword>
<feature type="domain" description="Phosphodiester glycosidase" evidence="1">
    <location>
        <begin position="86"/>
        <end position="290"/>
    </location>
</feature>
<evidence type="ECO:0000313" key="3">
    <source>
        <dbReference type="Proteomes" id="UP000662314"/>
    </source>
</evidence>
<dbReference type="AlphaFoldDB" id="A0A8J7LDC7"/>
<name>A0A8J7LDC7_9NOST</name>
<accession>A0A8J7LDC7</accession>
<gene>
    <name evidence="2" type="ORF">I8752_11995</name>
</gene>
<comment type="caution">
    <text evidence="2">The sequence shown here is derived from an EMBL/GenBank/DDBJ whole genome shotgun (WGS) entry which is preliminary data.</text>
</comment>
<keyword evidence="3" id="KW-1185">Reference proteome</keyword>
<sequence length="304" mass="32933">MRKIWLLGLTLVSAGIWFVWRSSLPSISSVVPTGTPSPQKTIHYFERTLPQGIAHILLIPANNQFVVTPALSAKVNTVEEFAQKHRAIAILNAGFFDPVNQKSTSYVILAGQLVADPKDNERLVKNPNLKPYLGQIFNRTEFRRYQCGQNVRYDIALHNASPPAGCQLIDTVGAGPRLLPELNLVQEGFVDNANKRDALGSNQPNARTAIGITSDGSIVLVMVAQKPSASTSGISLPALADFLKTLGVQKAMNLDGGSSSSLYYKGKTFYGKVDLDGNFIKRPVKSVLVVRENLHPSAASSPTP</sequence>
<dbReference type="Pfam" id="PF09992">
    <property type="entry name" value="NAGPA"/>
    <property type="match status" value="1"/>
</dbReference>
<dbReference type="PANTHER" id="PTHR40446">
    <property type="entry name" value="N-ACETYLGLUCOSAMINE-1-PHOSPHODIESTER ALPHA-N-ACETYLGLUCOSAMINIDASE"/>
    <property type="match status" value="1"/>
</dbReference>
<organism evidence="2 3">
    <name type="scientific">Dendronalium phyllosphericum CENA369</name>
    <dbReference type="NCBI Taxonomy" id="1725256"/>
    <lineage>
        <taxon>Bacteria</taxon>
        <taxon>Bacillati</taxon>
        <taxon>Cyanobacteriota</taxon>
        <taxon>Cyanophyceae</taxon>
        <taxon>Nostocales</taxon>
        <taxon>Nostocaceae</taxon>
        <taxon>Dendronalium</taxon>
        <taxon>Dendronalium phyllosphericum</taxon>
    </lineage>
</organism>
<dbReference type="Proteomes" id="UP000662314">
    <property type="component" value="Unassembled WGS sequence"/>
</dbReference>